<feature type="compositionally biased region" description="Low complexity" evidence="1">
    <location>
        <begin position="15"/>
        <end position="37"/>
    </location>
</feature>
<name>A0AAC9ZBY1_9RHOB</name>
<dbReference type="InterPro" id="IPR050336">
    <property type="entry name" value="Chromosome_partition/occlusion"/>
</dbReference>
<feature type="domain" description="ParB-like N-terminal" evidence="2">
    <location>
        <begin position="96"/>
        <end position="161"/>
    </location>
</feature>
<dbReference type="SUPFAM" id="SSF110849">
    <property type="entry name" value="ParB/Sulfiredoxin"/>
    <property type="match status" value="1"/>
</dbReference>
<dbReference type="InterPro" id="IPR036086">
    <property type="entry name" value="ParB/Sulfiredoxin_sf"/>
</dbReference>
<sequence>MSKRRMFDIDFPSEPTVAKPKAPSPAASQSQPATSAPETKSAFRSGEGRRGPMATAISENADALRTRAEVEQNIRAENDRLAHEFVRLKTLGLVVDRIPLDQISTSKLIRDRAVNRDPDLQELKESIRDLGLSNPIRVEEDGEGYQLVQGFRRLSAYRALYEETGDEQYRLIPAGLVARGETLQGLYRRMVDENLVRRDISFAEMAQLALSYARDPETGSDSVEDSVALLYASAGRQKRSYIRHFAELLELIGAELSFAEAIPRALGLDLKKHLVETPSAVEPLRQRLRDRSFSSADEELSVLRQSLKASVSGASAMSTSQRAGMAKTTLRCAVPTGTVRCLARDGRIEMAMERDFSSVDQRRLEMAITAFFDALDGEDI</sequence>
<geneLocation type="plasmid" evidence="4">
    <name>pp63_a</name>
</geneLocation>
<evidence type="ECO:0000259" key="2">
    <source>
        <dbReference type="Pfam" id="PF02195"/>
    </source>
</evidence>
<dbReference type="GeneID" id="31848066"/>
<gene>
    <name evidence="3" type="primary">parB</name>
    <name evidence="3" type="ORF">PhaeoP63_03708</name>
</gene>
<feature type="region of interest" description="Disordered" evidence="1">
    <location>
        <begin position="1"/>
        <end position="52"/>
    </location>
</feature>
<dbReference type="Pfam" id="PF02195">
    <property type="entry name" value="ParB_N"/>
    <property type="match status" value="1"/>
</dbReference>
<organism evidence="3 4">
    <name type="scientific">Phaeobacter gallaeciensis</name>
    <dbReference type="NCBI Taxonomy" id="60890"/>
    <lineage>
        <taxon>Bacteria</taxon>
        <taxon>Pseudomonadati</taxon>
        <taxon>Pseudomonadota</taxon>
        <taxon>Alphaproteobacteria</taxon>
        <taxon>Rhodobacterales</taxon>
        <taxon>Roseobacteraceae</taxon>
        <taxon>Phaeobacter</taxon>
    </lineage>
</organism>
<accession>A0AAC9ZBY1</accession>
<dbReference type="PANTHER" id="PTHR33375">
    <property type="entry name" value="CHROMOSOME-PARTITIONING PROTEIN PARB-RELATED"/>
    <property type="match status" value="1"/>
</dbReference>
<evidence type="ECO:0000313" key="3">
    <source>
        <dbReference type="EMBL" id="ATF07741.1"/>
    </source>
</evidence>
<dbReference type="Gene3D" id="3.90.1530.30">
    <property type="match status" value="1"/>
</dbReference>
<dbReference type="AlphaFoldDB" id="A0AAC9ZBY1"/>
<reference evidence="3 4" key="1">
    <citation type="journal article" date="2017" name="Front. Microbiol.">
        <title>Phaeobacter piscinae sp. nov., a species of the Roseobacter group and potential aquaculture probiont.</title>
        <authorList>
            <person name="Sonnenschein E.C."/>
            <person name="Phippen C.B.W."/>
            <person name="Nielsen K.F."/>
            <person name="Mateiu R.V."/>
            <person name="Melchiorsen J."/>
            <person name="Gram L."/>
            <person name="Overmann J."/>
            <person name="Freese H.M."/>
        </authorList>
    </citation>
    <scope>NUCLEOTIDE SEQUENCE [LARGE SCALE GENOMIC DNA]</scope>
    <source>
        <strain evidence="3 4">P63</strain>
    </source>
</reference>
<dbReference type="RefSeq" id="WP_024099016.1">
    <property type="nucleotide sequence ID" value="NZ_CP010589.1"/>
</dbReference>
<dbReference type="GO" id="GO:0007059">
    <property type="term" value="P:chromosome segregation"/>
    <property type="evidence" value="ECO:0007669"/>
    <property type="project" value="TreeGrafter"/>
</dbReference>
<proteinExistence type="predicted"/>
<keyword evidence="3" id="KW-0614">Plasmid</keyword>
<dbReference type="PANTHER" id="PTHR33375:SF1">
    <property type="entry name" value="CHROMOSOME-PARTITIONING PROTEIN PARB-RELATED"/>
    <property type="match status" value="1"/>
</dbReference>
<evidence type="ECO:0000313" key="4">
    <source>
        <dbReference type="Proteomes" id="UP000217545"/>
    </source>
</evidence>
<dbReference type="EMBL" id="CP010785">
    <property type="protein sequence ID" value="ATF07741.1"/>
    <property type="molecule type" value="Genomic_DNA"/>
</dbReference>
<dbReference type="GO" id="GO:0005694">
    <property type="term" value="C:chromosome"/>
    <property type="evidence" value="ECO:0007669"/>
    <property type="project" value="TreeGrafter"/>
</dbReference>
<evidence type="ECO:0000256" key="1">
    <source>
        <dbReference type="SAM" id="MobiDB-lite"/>
    </source>
</evidence>
<dbReference type="InterPro" id="IPR003115">
    <property type="entry name" value="ParB_N"/>
</dbReference>
<dbReference type="Proteomes" id="UP000217545">
    <property type="component" value="Plasmid pP63_a"/>
</dbReference>
<protein>
    <submittedName>
        <fullName evidence="3">Plasmid partitioning protein ParB</fullName>
    </submittedName>
</protein>